<dbReference type="GeneID" id="100373760"/>
<evidence type="ECO:0000256" key="3">
    <source>
        <dbReference type="ARBA" id="ARBA00023242"/>
    </source>
</evidence>
<dbReference type="InterPro" id="IPR042538">
    <property type="entry name" value="Nucleoporin_Nup155_C_3"/>
</dbReference>
<dbReference type="Proteomes" id="UP000694865">
    <property type="component" value="Unplaced"/>
</dbReference>
<evidence type="ECO:0000256" key="4">
    <source>
        <dbReference type="SAM" id="MobiDB-lite"/>
    </source>
</evidence>
<dbReference type="PANTHER" id="PTHR10350">
    <property type="entry name" value="NUCLEAR PORE COMPLEX PROTEIN NUP155"/>
    <property type="match status" value="1"/>
</dbReference>
<dbReference type="Gene3D" id="1.20.120.1880">
    <property type="entry name" value="Nucleoporin, helical C-terminal domain"/>
    <property type="match status" value="1"/>
</dbReference>
<dbReference type="Gene3D" id="1.25.40.440">
    <property type="entry name" value="Nucleoporin, helical domain, central subdomain"/>
    <property type="match status" value="1"/>
</dbReference>
<reference evidence="7" key="1">
    <citation type="submission" date="2025-08" db="UniProtKB">
        <authorList>
            <consortium name="RefSeq"/>
        </authorList>
    </citation>
    <scope>IDENTIFICATION</scope>
    <source>
        <tissue evidence="7">Testes</tissue>
    </source>
</reference>
<proteinExistence type="predicted"/>
<dbReference type="Pfam" id="PF03177">
    <property type="entry name" value="Nucleoporin_C"/>
    <property type="match status" value="1"/>
</dbReference>
<feature type="domain" description="Nucleoporin Nup133/Nup155-like C-terminal" evidence="5">
    <location>
        <begin position="207"/>
        <end position="906"/>
    </location>
</feature>
<evidence type="ECO:0000313" key="7">
    <source>
        <dbReference type="RefSeq" id="XP_006813173.1"/>
    </source>
</evidence>
<accession>A0ABM0LZI2</accession>
<dbReference type="Gene3D" id="1.20.58.1780">
    <property type="match status" value="1"/>
</dbReference>
<evidence type="ECO:0000256" key="1">
    <source>
        <dbReference type="ARBA" id="ARBA00004123"/>
    </source>
</evidence>
<keyword evidence="3" id="KW-0539">Nucleus</keyword>
<evidence type="ECO:0000259" key="5">
    <source>
        <dbReference type="Pfam" id="PF03177"/>
    </source>
</evidence>
<dbReference type="InterPro" id="IPR004870">
    <property type="entry name" value="Nucleoporin_Nup155"/>
</dbReference>
<evidence type="ECO:0000313" key="6">
    <source>
        <dbReference type="Proteomes" id="UP000694865"/>
    </source>
</evidence>
<dbReference type="InterPro" id="IPR042533">
    <property type="entry name" value="Nucleoporin_Nup155_C_1"/>
</dbReference>
<name>A0ABM0LZI2_SACKO</name>
<organism evidence="6 7">
    <name type="scientific">Saccoglossus kowalevskii</name>
    <name type="common">Acorn worm</name>
    <dbReference type="NCBI Taxonomy" id="10224"/>
    <lineage>
        <taxon>Eukaryota</taxon>
        <taxon>Metazoa</taxon>
        <taxon>Hemichordata</taxon>
        <taxon>Enteropneusta</taxon>
        <taxon>Harrimaniidae</taxon>
        <taxon>Saccoglossus</taxon>
    </lineage>
</organism>
<keyword evidence="2" id="KW-0813">Transport</keyword>
<sequence length="939" mass="105950">MYVTSTVDGRTWALDEVPYFLPQNIVKQQRLPNQPLQPDPPAVVLQHMLPFRKFVLLSSQGSHIFSVLSPAEQLRQLLLQHGGPENPDVEAFFRLHKEDHACATCLVLVCSKPTRDPQIVEWATRAFIRFGGEPQHVSEVTSLNASVMASPFAPQSHMVTSPGGNFAPPVAASTPAVNPVHSTFDVSTPHPQQPLFAPGAEVDVIYSGRYRGLCLYLSRILRPVWDNTLVKYVPIATSLGQQNFLESRYQGEDLAWFSSLLESLRDFMERNSQFTALAESLATHSFGMIKQEPIVPGRINKQTQQKHRAEAEAAEKAALINFQFLVQYACQVLALWKIICDHQFHVIAMQLHKDVQNQLRQMKFSDLVTSGREICGTLITALINCYLGDNASIDAISSRLREICPLLYSTEDAIISKANELLQTAKQASNKFDKEKMLRESLERFSEVSHQLNLTAIFSEYQAAGFYDGIVELSLTAAHRRDPQGLALHYYKSGKPPEDTQGMQAFVTRLECYECVHDTLGNLVHLSQSYPQSPGIPKRPGPPPTTSEDSRLSAQEAAHHMDQMMKIGLKSNDELYHVSLYDWLVTMGLTDKLLEITLPFVEAYLKRAAAYQPDNLTMLDLLWKYYEKIQNFSAAAKILSKLGDRHGTDVNLTQRIEYISRAIMSAKSSNLRTSSASDGEFLHQLEEKMEVARIQLKVFEAISNFNSSLPEVQEALSQLNAELLDITRLYEGFAEPFQLWECQLAIIHCAGHYDPLLVESFWTNIIKKELDNSVGKSVPSRMACLSDKVTALGSIYMTSDRYFPLDFLVKHLEKVTCKLDWDKTCVFITFLKIGIPFTTLHQVYDCIFKAKDSHWQSVGKPLHILDAIYLLLTLFADKPSHVPSYEKKAFTSRCLDAIASYNVELEAMGLQPHVQNTLSKFKELQAKLDRLHYQTAMHT</sequence>
<comment type="subcellular location">
    <subcellularLocation>
        <location evidence="1">Nucleus</location>
    </subcellularLocation>
</comment>
<evidence type="ECO:0000256" key="2">
    <source>
        <dbReference type="ARBA" id="ARBA00022448"/>
    </source>
</evidence>
<dbReference type="InterPro" id="IPR007187">
    <property type="entry name" value="Nucleoporin_Nup133/Nup155_C"/>
</dbReference>
<gene>
    <name evidence="7" type="primary">NUP155</name>
</gene>
<feature type="region of interest" description="Disordered" evidence="4">
    <location>
        <begin position="530"/>
        <end position="555"/>
    </location>
</feature>
<dbReference type="RefSeq" id="XP_006813173.1">
    <property type="nucleotide sequence ID" value="XM_006813110.1"/>
</dbReference>
<dbReference type="Gene3D" id="1.25.40.450">
    <property type="entry name" value="Nucleoporin, helical domain, N-terminal subdomain"/>
    <property type="match status" value="1"/>
</dbReference>
<keyword evidence="6" id="KW-1185">Reference proteome</keyword>
<dbReference type="InterPro" id="IPR042537">
    <property type="entry name" value="Nucleoporin_Nup155_C_2"/>
</dbReference>
<dbReference type="PANTHER" id="PTHR10350:SF6">
    <property type="entry name" value="NUCLEAR PORE COMPLEX PROTEIN NUP155"/>
    <property type="match status" value="1"/>
</dbReference>
<protein>
    <submittedName>
        <fullName evidence="7">Nuclear pore complex protein Nup155</fullName>
    </submittedName>
</protein>